<evidence type="ECO:0008006" key="3">
    <source>
        <dbReference type="Google" id="ProtNLM"/>
    </source>
</evidence>
<accession>A0A239FE62</accession>
<dbReference type="AlphaFoldDB" id="A0A239FE62"/>
<evidence type="ECO:0000313" key="2">
    <source>
        <dbReference type="Proteomes" id="UP000198327"/>
    </source>
</evidence>
<dbReference type="Proteomes" id="UP000198327">
    <property type="component" value="Unassembled WGS sequence"/>
</dbReference>
<dbReference type="OrthoDB" id="5524782at2"/>
<gene>
    <name evidence="1" type="ORF">SAMN05421642_103246</name>
</gene>
<protein>
    <recommendedName>
        <fullName evidence="3">Helix-turn-helix domain-containing protein</fullName>
    </recommendedName>
</protein>
<name>A0A239FE62_9NOCA</name>
<dbReference type="EMBL" id="FZOW01000003">
    <property type="protein sequence ID" value="SNS55045.1"/>
    <property type="molecule type" value="Genomic_DNA"/>
</dbReference>
<sequence length="67" mass="7916">METRERPWTAREYAEWRGISTESAAQERYKGTGPRFIRATGRVMYDPADVYSWLDSNKRDRTDRIAS</sequence>
<organism evidence="1 2">
    <name type="scientific">Rhodococcoides kyotonense</name>
    <dbReference type="NCBI Taxonomy" id="398843"/>
    <lineage>
        <taxon>Bacteria</taxon>
        <taxon>Bacillati</taxon>
        <taxon>Actinomycetota</taxon>
        <taxon>Actinomycetes</taxon>
        <taxon>Mycobacteriales</taxon>
        <taxon>Nocardiaceae</taxon>
        <taxon>Rhodococcoides</taxon>
    </lineage>
</organism>
<keyword evidence="2" id="KW-1185">Reference proteome</keyword>
<evidence type="ECO:0000313" key="1">
    <source>
        <dbReference type="EMBL" id="SNS55045.1"/>
    </source>
</evidence>
<reference evidence="2" key="1">
    <citation type="submission" date="2017-06" db="EMBL/GenBank/DDBJ databases">
        <authorList>
            <person name="Varghese N."/>
            <person name="Submissions S."/>
        </authorList>
    </citation>
    <scope>NUCLEOTIDE SEQUENCE [LARGE SCALE GENOMIC DNA]</scope>
    <source>
        <strain evidence="2">JCM 23211</strain>
    </source>
</reference>
<proteinExistence type="predicted"/>